<evidence type="ECO:0000313" key="2">
    <source>
        <dbReference type="EMBL" id="KRY75012.1"/>
    </source>
</evidence>
<dbReference type="EMBL" id="JYDR01000021">
    <property type="protein sequence ID" value="KRY75012.1"/>
    <property type="molecule type" value="Genomic_DNA"/>
</dbReference>
<dbReference type="AlphaFoldDB" id="A0A0V1EMN7"/>
<evidence type="ECO:0000256" key="1">
    <source>
        <dbReference type="SAM" id="MobiDB-lite"/>
    </source>
</evidence>
<feature type="region of interest" description="Disordered" evidence="1">
    <location>
        <begin position="1"/>
        <end position="30"/>
    </location>
</feature>
<gene>
    <name evidence="2" type="ORF">T4A_3198</name>
</gene>
<name>A0A0V1EMN7_TRIPS</name>
<organism evidence="2 3">
    <name type="scientific">Trichinella pseudospiralis</name>
    <name type="common">Parasitic roundworm</name>
    <dbReference type="NCBI Taxonomy" id="6337"/>
    <lineage>
        <taxon>Eukaryota</taxon>
        <taxon>Metazoa</taxon>
        <taxon>Ecdysozoa</taxon>
        <taxon>Nematoda</taxon>
        <taxon>Enoplea</taxon>
        <taxon>Dorylaimia</taxon>
        <taxon>Trichinellida</taxon>
        <taxon>Trichinellidae</taxon>
        <taxon>Trichinella</taxon>
    </lineage>
</organism>
<feature type="compositionally biased region" description="Basic residues" evidence="1">
    <location>
        <begin position="1"/>
        <end position="10"/>
    </location>
</feature>
<accession>A0A0V1EMN7</accession>
<reference evidence="2 3" key="1">
    <citation type="submission" date="2015-01" db="EMBL/GenBank/DDBJ databases">
        <title>Evolution of Trichinella species and genotypes.</title>
        <authorList>
            <person name="Korhonen P.K."/>
            <person name="Edoardo P."/>
            <person name="Giuseppe L.R."/>
            <person name="Gasser R.B."/>
        </authorList>
    </citation>
    <scope>NUCLEOTIDE SEQUENCE [LARGE SCALE GENOMIC DNA]</scope>
    <source>
        <strain evidence="2">ISS13</strain>
    </source>
</reference>
<evidence type="ECO:0000313" key="3">
    <source>
        <dbReference type="Proteomes" id="UP000054632"/>
    </source>
</evidence>
<protein>
    <submittedName>
        <fullName evidence="2">Uncharacterized protein</fullName>
    </submittedName>
</protein>
<comment type="caution">
    <text evidence="2">The sequence shown here is derived from an EMBL/GenBank/DDBJ whole genome shotgun (WGS) entry which is preliminary data.</text>
</comment>
<proteinExistence type="predicted"/>
<dbReference type="Proteomes" id="UP000054632">
    <property type="component" value="Unassembled WGS sequence"/>
</dbReference>
<sequence>MLRSARNRSSRRTETKEKCGVGNRLNGKRPQAKLPAILQAICK</sequence>